<dbReference type="InterPro" id="IPR029033">
    <property type="entry name" value="His_PPase_superfam"/>
</dbReference>
<reference evidence="3 4" key="1">
    <citation type="journal article" date="2010" name="Proc. Natl. Acad. Sci. U.S.A.">
        <title>Enigmatic, ultrasmall, uncultivated Archaea.</title>
        <authorList>
            <person name="Baker B.J."/>
            <person name="Comolli L.R."/>
            <person name="Dick G.J."/>
            <person name="Hauser L.J."/>
            <person name="Hyatt D."/>
            <person name="Dill B.D."/>
            <person name="Land M.L."/>
            <person name="Verberkmoes N.C."/>
            <person name="Hettich R.L."/>
            <person name="Banfield J.F."/>
        </authorList>
    </citation>
    <scope>NUCLEOTIDE SEQUENCE [LARGE SCALE GENOMIC DNA]</scope>
</reference>
<evidence type="ECO:0000256" key="2">
    <source>
        <dbReference type="PIRSR" id="PIRSR613078-2"/>
    </source>
</evidence>
<dbReference type="GO" id="GO:0005737">
    <property type="term" value="C:cytoplasm"/>
    <property type="evidence" value="ECO:0007669"/>
    <property type="project" value="TreeGrafter"/>
</dbReference>
<dbReference type="SUPFAM" id="SSF53254">
    <property type="entry name" value="Phosphoglycerate mutase-like"/>
    <property type="match status" value="1"/>
</dbReference>
<dbReference type="Pfam" id="PF00300">
    <property type="entry name" value="His_Phos_1"/>
    <property type="match status" value="1"/>
</dbReference>
<evidence type="ECO:0000256" key="1">
    <source>
        <dbReference type="PIRSR" id="PIRSR613078-1"/>
    </source>
</evidence>
<accession>D2EGF7</accession>
<dbReference type="GO" id="GO:0016791">
    <property type="term" value="F:phosphatase activity"/>
    <property type="evidence" value="ECO:0007669"/>
    <property type="project" value="TreeGrafter"/>
</dbReference>
<evidence type="ECO:0000313" key="3">
    <source>
        <dbReference type="EMBL" id="EEZ92555.1"/>
    </source>
</evidence>
<protein>
    <submittedName>
        <fullName evidence="3">Phosphoglycerate mutase</fullName>
    </submittedName>
</protein>
<dbReference type="PANTHER" id="PTHR48100">
    <property type="entry name" value="BROAD-SPECIFICITY PHOSPHATASE YOR283W-RELATED"/>
    <property type="match status" value="1"/>
</dbReference>
<dbReference type="InterPro" id="IPR013078">
    <property type="entry name" value="His_Pase_superF_clade-1"/>
</dbReference>
<feature type="active site" description="Tele-phosphohistidine intermediate" evidence="1">
    <location>
        <position position="9"/>
    </location>
</feature>
<dbReference type="EMBL" id="GG730074">
    <property type="protein sequence ID" value="EEZ92555.1"/>
    <property type="molecule type" value="Genomic_DNA"/>
</dbReference>
<dbReference type="CDD" id="cd07067">
    <property type="entry name" value="HP_PGM_like"/>
    <property type="match status" value="1"/>
</dbReference>
<dbReference type="SMART" id="SM00855">
    <property type="entry name" value="PGAM"/>
    <property type="match status" value="1"/>
</dbReference>
<feature type="active site" description="Proton donor/acceptor" evidence="1">
    <location>
        <position position="84"/>
    </location>
</feature>
<dbReference type="InterPro" id="IPR050275">
    <property type="entry name" value="PGM_Phosphatase"/>
</dbReference>
<gene>
    <name evidence="3" type="ORF">BJBARM4_0856</name>
</gene>
<evidence type="ECO:0000313" key="4">
    <source>
        <dbReference type="Proteomes" id="UP000009375"/>
    </source>
</evidence>
<dbReference type="AlphaFoldDB" id="D2EGF7"/>
<dbReference type="Proteomes" id="UP000009375">
    <property type="component" value="Unassembled WGS sequence"/>
</dbReference>
<dbReference type="PANTHER" id="PTHR48100:SF1">
    <property type="entry name" value="HISTIDINE PHOSPHATASE FAMILY PROTEIN-RELATED"/>
    <property type="match status" value="1"/>
</dbReference>
<feature type="binding site" evidence="2">
    <location>
        <position position="60"/>
    </location>
    <ligand>
        <name>substrate</name>
    </ligand>
</feature>
<name>D2EGF7_PARA4</name>
<proteinExistence type="predicted"/>
<dbReference type="Gene3D" id="3.40.50.1240">
    <property type="entry name" value="Phosphoglycerate mutase-like"/>
    <property type="match status" value="1"/>
</dbReference>
<organism evidence="3 4">
    <name type="scientific">Candidatus Parvarchaeum acidiphilum ARMAN-4</name>
    <dbReference type="NCBI Taxonomy" id="662760"/>
    <lineage>
        <taxon>Archaea</taxon>
        <taxon>Candidatus Parvarchaeota</taxon>
        <taxon>Candidatus Parvarchaeum</taxon>
    </lineage>
</organism>
<sequence length="211" mass="23974">MGIIVIIRHGFSESNKKGYMTHDIKGYPLTSKGKKYLIKSATELKKLKGIKEIISSPILRAQQTAKIIADTTKLNIKTDSRLAERQMGKYNNKHRPSDSKGDMTDYNWHVNEILKGYPNGFERWDSLMNRVKAVLDEIPKDENVILVSHGDVIKAIIAYYLDLDEFGAWGIRANHGHFTIIDSKRKKILAIGAPIISDEIIRKIKQDVSNK</sequence>
<feature type="binding site" evidence="2">
    <location>
        <begin position="8"/>
        <end position="15"/>
    </location>
    <ligand>
        <name>substrate</name>
    </ligand>
</feature>